<comment type="caution">
    <text evidence="5">The sequence shown here is derived from an EMBL/GenBank/DDBJ whole genome shotgun (WGS) entry which is preliminary data.</text>
</comment>
<dbReference type="CDD" id="cd01949">
    <property type="entry name" value="GGDEF"/>
    <property type="match status" value="1"/>
</dbReference>
<dbReference type="InterPro" id="IPR043128">
    <property type="entry name" value="Rev_trsase/Diguanyl_cyclase"/>
</dbReference>
<name>A0ABY1BRL2_9PSED</name>
<dbReference type="Proteomes" id="UP000198512">
    <property type="component" value="Unassembled WGS sequence"/>
</dbReference>
<dbReference type="SMART" id="SM00267">
    <property type="entry name" value="GGDEF"/>
    <property type="match status" value="1"/>
</dbReference>
<keyword evidence="3" id="KW-1133">Transmembrane helix</keyword>
<dbReference type="SUPFAM" id="SSF55073">
    <property type="entry name" value="Nucleotide cyclase"/>
    <property type="match status" value="1"/>
</dbReference>
<feature type="transmembrane region" description="Helical" evidence="3">
    <location>
        <begin position="6"/>
        <end position="27"/>
    </location>
</feature>
<dbReference type="InterPro" id="IPR050469">
    <property type="entry name" value="Diguanylate_Cyclase"/>
</dbReference>
<gene>
    <name evidence="5" type="ORF">SAMN05216600_13310</name>
</gene>
<accession>A0ABY1BRL2</accession>
<evidence type="ECO:0000313" key="6">
    <source>
        <dbReference type="Proteomes" id="UP000198512"/>
    </source>
</evidence>
<feature type="transmembrane region" description="Helical" evidence="3">
    <location>
        <begin position="34"/>
        <end position="57"/>
    </location>
</feature>
<feature type="transmembrane region" description="Helical" evidence="3">
    <location>
        <begin position="188"/>
        <end position="206"/>
    </location>
</feature>
<sequence length="380" mass="42149">MIDTNTLYITSAVSRAAFLVIFMATVLSQPSERYLWHWITALLTSTLGSSLMFIFGAQAEIPVLVRGSIYVLFLASLVFSWSGIRLFHSRRTHYSYLLLLTLVPSLFFTATIALGASLRVMLAFIYLCSALLAGLVTYEILKPPRERLLSQYVVAFAFACYCLVLLTPALGLISGIVAPEMLTSGHEALLLDQVTAILVYFGYIAMASERANLRLKQLAETDPLTGLANRRGINQINDNNLSSQGTSVIIGDLDHFKRINDELGHEGGDIVLKDVGMRFNRITRNNDVAMRWGGEEFLVVLPNTDLQQALIIAERLRRLIEDEPFMVDKSSLKVTISLGVSEIQAEESGFDAAIDRADQALYDAKKGGRNRVCQYTPKIV</sequence>
<evidence type="ECO:0000256" key="2">
    <source>
        <dbReference type="ARBA" id="ARBA00034247"/>
    </source>
</evidence>
<feature type="transmembrane region" description="Helical" evidence="3">
    <location>
        <begin position="96"/>
        <end position="114"/>
    </location>
</feature>
<reference evidence="5 6" key="1">
    <citation type="submission" date="2016-10" db="EMBL/GenBank/DDBJ databases">
        <authorList>
            <person name="Varghese N."/>
            <person name="Submissions S."/>
        </authorList>
    </citation>
    <scope>NUCLEOTIDE SEQUENCE [LARGE SCALE GENOMIC DNA]</scope>
    <source>
        <strain evidence="5 6">CIP 109853</strain>
    </source>
</reference>
<keyword evidence="3" id="KW-0812">Transmembrane</keyword>
<dbReference type="RefSeq" id="WP_069522464.1">
    <property type="nucleotide sequence ID" value="NZ_FOFP01000033.1"/>
</dbReference>
<dbReference type="Pfam" id="PF00990">
    <property type="entry name" value="GGDEF"/>
    <property type="match status" value="1"/>
</dbReference>
<feature type="transmembrane region" description="Helical" evidence="3">
    <location>
        <begin position="120"/>
        <end position="141"/>
    </location>
</feature>
<dbReference type="InterPro" id="IPR029787">
    <property type="entry name" value="Nucleotide_cyclase"/>
</dbReference>
<proteinExistence type="predicted"/>
<keyword evidence="6" id="KW-1185">Reference proteome</keyword>
<dbReference type="PANTHER" id="PTHR45138">
    <property type="entry name" value="REGULATORY COMPONENTS OF SENSORY TRANSDUCTION SYSTEM"/>
    <property type="match status" value="1"/>
</dbReference>
<dbReference type="PANTHER" id="PTHR45138:SF9">
    <property type="entry name" value="DIGUANYLATE CYCLASE DGCM-RELATED"/>
    <property type="match status" value="1"/>
</dbReference>
<organism evidence="5 6">
    <name type="scientific">Pseudomonas cuatrocienegasensis</name>
    <dbReference type="NCBI Taxonomy" id="543360"/>
    <lineage>
        <taxon>Bacteria</taxon>
        <taxon>Pseudomonadati</taxon>
        <taxon>Pseudomonadota</taxon>
        <taxon>Gammaproteobacteria</taxon>
        <taxon>Pseudomonadales</taxon>
        <taxon>Pseudomonadaceae</taxon>
        <taxon>Pseudomonas</taxon>
    </lineage>
</organism>
<protein>
    <recommendedName>
        <fullName evidence="1">diguanylate cyclase</fullName>
        <ecNumber evidence="1">2.7.7.65</ecNumber>
    </recommendedName>
</protein>
<feature type="transmembrane region" description="Helical" evidence="3">
    <location>
        <begin position="63"/>
        <end position="84"/>
    </location>
</feature>
<feature type="transmembrane region" description="Helical" evidence="3">
    <location>
        <begin position="153"/>
        <end position="176"/>
    </location>
</feature>
<dbReference type="NCBIfam" id="TIGR00254">
    <property type="entry name" value="GGDEF"/>
    <property type="match status" value="1"/>
</dbReference>
<feature type="domain" description="GGDEF" evidence="4">
    <location>
        <begin position="244"/>
        <end position="377"/>
    </location>
</feature>
<evidence type="ECO:0000256" key="3">
    <source>
        <dbReference type="SAM" id="Phobius"/>
    </source>
</evidence>
<dbReference type="Gene3D" id="3.30.70.270">
    <property type="match status" value="1"/>
</dbReference>
<dbReference type="EMBL" id="FOFP01000033">
    <property type="protein sequence ID" value="SER46570.1"/>
    <property type="molecule type" value="Genomic_DNA"/>
</dbReference>
<evidence type="ECO:0000259" key="4">
    <source>
        <dbReference type="PROSITE" id="PS50887"/>
    </source>
</evidence>
<dbReference type="InterPro" id="IPR000160">
    <property type="entry name" value="GGDEF_dom"/>
</dbReference>
<keyword evidence="3" id="KW-0472">Membrane</keyword>
<dbReference type="EC" id="2.7.7.65" evidence="1"/>
<comment type="catalytic activity">
    <reaction evidence="2">
        <text>2 GTP = 3',3'-c-di-GMP + 2 diphosphate</text>
        <dbReference type="Rhea" id="RHEA:24898"/>
        <dbReference type="ChEBI" id="CHEBI:33019"/>
        <dbReference type="ChEBI" id="CHEBI:37565"/>
        <dbReference type="ChEBI" id="CHEBI:58805"/>
        <dbReference type="EC" id="2.7.7.65"/>
    </reaction>
</comment>
<evidence type="ECO:0000256" key="1">
    <source>
        <dbReference type="ARBA" id="ARBA00012528"/>
    </source>
</evidence>
<dbReference type="PROSITE" id="PS50887">
    <property type="entry name" value="GGDEF"/>
    <property type="match status" value="1"/>
</dbReference>
<evidence type="ECO:0000313" key="5">
    <source>
        <dbReference type="EMBL" id="SER46570.1"/>
    </source>
</evidence>